<organism evidence="2 4">
    <name type="scientific">Gibberella zeae</name>
    <name type="common">Wheat head blight fungus</name>
    <name type="synonym">Fusarium graminearum</name>
    <dbReference type="NCBI Taxonomy" id="5518"/>
    <lineage>
        <taxon>Eukaryota</taxon>
        <taxon>Fungi</taxon>
        <taxon>Dikarya</taxon>
        <taxon>Ascomycota</taxon>
        <taxon>Pezizomycotina</taxon>
        <taxon>Sordariomycetes</taxon>
        <taxon>Hypocreomycetidae</taxon>
        <taxon>Hypocreales</taxon>
        <taxon>Nectriaceae</taxon>
        <taxon>Fusarium</taxon>
    </lineage>
</organism>
<evidence type="ECO:0000313" key="3">
    <source>
        <dbReference type="EMBL" id="VIO55411.1"/>
    </source>
</evidence>
<gene>
    <name evidence="3" type="ORF">FUG_LOCUS170302</name>
    <name evidence="2" type="ORF">MDCFG202_LOCUS335304</name>
</gene>
<accession>A0A2H3HA45</accession>
<dbReference type="OMA" id="RCICKCK"/>
<name>A0A2H3HA45_GIBZA</name>
<protein>
    <submittedName>
        <fullName evidence="2">Uncharacterized protein</fullName>
    </submittedName>
</protein>
<dbReference type="EMBL" id="CAJPIJ010000148">
    <property type="protein sequence ID" value="CAG1990888.1"/>
    <property type="molecule type" value="Genomic_DNA"/>
</dbReference>
<feature type="region of interest" description="Disordered" evidence="1">
    <location>
        <begin position="144"/>
        <end position="196"/>
    </location>
</feature>
<reference evidence="2" key="2">
    <citation type="submission" date="2021-03" db="EMBL/GenBank/DDBJ databases">
        <authorList>
            <person name="Alouane T."/>
            <person name="Langin T."/>
            <person name="Bonhomme L."/>
        </authorList>
    </citation>
    <scope>NUCLEOTIDE SEQUENCE</scope>
    <source>
        <strain evidence="2">MDC_Fg202</strain>
    </source>
</reference>
<feature type="region of interest" description="Disordered" evidence="1">
    <location>
        <begin position="70"/>
        <end position="92"/>
    </location>
</feature>
<proteinExistence type="predicted"/>
<sequence>MCEQKTKKYICSRCSNLIFLGDSIITECDRYRWGKRCGCLEQLDIIRCEPDLCSRCPFLPADSPLPFTGKPDVAPGSAHDVENRTRSQQSKKVPYEYVGSPALEKTRKMYLVGRVDPDQKERDDRLNRELDYWLTKELELMKIRDHSGESVQEIKEEPKEEPKHEPRDQPKDEPKEELKDNLKDETKDEPKTDSKKECRCICKCKGMFKKKSKDESKESKMKSKEE</sequence>
<reference evidence="3" key="1">
    <citation type="submission" date="2019-04" db="EMBL/GenBank/DDBJ databases">
        <authorList>
            <person name="Melise S."/>
            <person name="Noan J."/>
            <person name="Okalmin O."/>
        </authorList>
    </citation>
    <scope>NUCLEOTIDE SEQUENCE</scope>
    <source>
        <strain evidence="3">FN9</strain>
    </source>
</reference>
<dbReference type="EMBL" id="CAAKMV010000120">
    <property type="protein sequence ID" value="VIO55411.1"/>
    <property type="molecule type" value="Genomic_DNA"/>
</dbReference>
<dbReference type="Proteomes" id="UP000746612">
    <property type="component" value="Unassembled WGS sequence"/>
</dbReference>
<evidence type="ECO:0000313" key="4">
    <source>
        <dbReference type="Proteomes" id="UP000746612"/>
    </source>
</evidence>
<dbReference type="AlphaFoldDB" id="A0A2H3HA45"/>
<evidence type="ECO:0000256" key="1">
    <source>
        <dbReference type="SAM" id="MobiDB-lite"/>
    </source>
</evidence>
<evidence type="ECO:0000313" key="2">
    <source>
        <dbReference type="EMBL" id="CAG1990888.1"/>
    </source>
</evidence>
<dbReference type="OrthoDB" id="5091461at2759"/>